<name>A0A131YBW1_RHIAP</name>
<organism evidence="1">
    <name type="scientific">Rhipicephalus appendiculatus</name>
    <name type="common">Brown ear tick</name>
    <dbReference type="NCBI Taxonomy" id="34631"/>
    <lineage>
        <taxon>Eukaryota</taxon>
        <taxon>Metazoa</taxon>
        <taxon>Ecdysozoa</taxon>
        <taxon>Arthropoda</taxon>
        <taxon>Chelicerata</taxon>
        <taxon>Arachnida</taxon>
        <taxon>Acari</taxon>
        <taxon>Parasitiformes</taxon>
        <taxon>Ixodida</taxon>
        <taxon>Ixodoidea</taxon>
        <taxon>Ixodidae</taxon>
        <taxon>Rhipicephalinae</taxon>
        <taxon>Rhipicephalus</taxon>
        <taxon>Rhipicephalus</taxon>
    </lineage>
</organism>
<accession>A0A131YBW1</accession>
<reference evidence="1" key="1">
    <citation type="journal article" date="2016" name="Ticks Tick Borne Dis.">
        <title>De novo assembly and annotation of the salivary gland transcriptome of Rhipicephalus appendiculatus male and female ticks during blood feeding.</title>
        <authorList>
            <person name="de Castro M.H."/>
            <person name="de Klerk D."/>
            <person name="Pienaar R."/>
            <person name="Latif A.A."/>
            <person name="Rees D.J."/>
            <person name="Mans B.J."/>
        </authorList>
    </citation>
    <scope>NUCLEOTIDE SEQUENCE</scope>
    <source>
        <tissue evidence="1">Salivary glands</tissue>
    </source>
</reference>
<evidence type="ECO:0000313" key="1">
    <source>
        <dbReference type="EMBL" id="JAP76018.1"/>
    </source>
</evidence>
<proteinExistence type="predicted"/>
<sequence>MMLHEQRHVVFHQHATSSVTSTKYFHACATCFVHAVSMHTANGTQLNGALNHFPKQSPNDVSIGVRCLTNGLLQNFLESVKNEWSHGDLWHALNVSSHPYECIGS</sequence>
<dbReference type="AlphaFoldDB" id="A0A131YBW1"/>
<dbReference type="EMBL" id="GEDV01012539">
    <property type="protein sequence ID" value="JAP76018.1"/>
    <property type="molecule type" value="Transcribed_RNA"/>
</dbReference>
<protein>
    <submittedName>
        <fullName evidence="1">Uncharacterized protein</fullName>
    </submittedName>
</protein>